<dbReference type="AlphaFoldDB" id="A0A7J7K036"/>
<protein>
    <submittedName>
        <fullName evidence="1">Uncharacterized protein</fullName>
    </submittedName>
</protein>
<dbReference type="EMBL" id="VXIV02001593">
    <property type="protein sequence ID" value="KAF6031535.1"/>
    <property type="molecule type" value="Genomic_DNA"/>
</dbReference>
<accession>A0A7J7K036</accession>
<keyword evidence="2" id="KW-1185">Reference proteome</keyword>
<evidence type="ECO:0000313" key="2">
    <source>
        <dbReference type="Proteomes" id="UP000593567"/>
    </source>
</evidence>
<organism evidence="1 2">
    <name type="scientific">Bugula neritina</name>
    <name type="common">Brown bryozoan</name>
    <name type="synonym">Sertularia neritina</name>
    <dbReference type="NCBI Taxonomy" id="10212"/>
    <lineage>
        <taxon>Eukaryota</taxon>
        <taxon>Metazoa</taxon>
        <taxon>Spiralia</taxon>
        <taxon>Lophotrochozoa</taxon>
        <taxon>Bryozoa</taxon>
        <taxon>Gymnolaemata</taxon>
        <taxon>Cheilostomatida</taxon>
        <taxon>Flustrina</taxon>
        <taxon>Buguloidea</taxon>
        <taxon>Bugulidae</taxon>
        <taxon>Bugula</taxon>
    </lineage>
</organism>
<proteinExistence type="predicted"/>
<dbReference type="Proteomes" id="UP000593567">
    <property type="component" value="Unassembled WGS sequence"/>
</dbReference>
<comment type="caution">
    <text evidence="1">The sequence shown here is derived from an EMBL/GenBank/DDBJ whole genome shotgun (WGS) entry which is preliminary data.</text>
</comment>
<evidence type="ECO:0000313" key="1">
    <source>
        <dbReference type="EMBL" id="KAF6031535.1"/>
    </source>
</evidence>
<name>A0A7J7K036_BUGNE</name>
<sequence>MLTKWNSVHKSTLTYPKLIDKAFEDKAELFAAKEREYFGDDMVDQRRVRRKHKSGIDVPSHLYGKHLSRTKVGKFKNGVLKLTNQDVRNMKYRSDKHKPHRR</sequence>
<reference evidence="1" key="1">
    <citation type="submission" date="2020-06" db="EMBL/GenBank/DDBJ databases">
        <title>Draft genome of Bugula neritina, a colonial animal packing powerful symbionts and potential medicines.</title>
        <authorList>
            <person name="Rayko M."/>
        </authorList>
    </citation>
    <scope>NUCLEOTIDE SEQUENCE [LARGE SCALE GENOMIC DNA]</scope>
    <source>
        <strain evidence="1">Kwan_BN1</strain>
    </source>
</reference>
<gene>
    <name evidence="1" type="ORF">EB796_010167</name>
</gene>